<dbReference type="AlphaFoldDB" id="A0A0H1R749"/>
<evidence type="ECO:0000313" key="1">
    <source>
        <dbReference type="EMBL" id="KLK88487.1"/>
    </source>
</evidence>
<evidence type="ECO:0000313" key="2">
    <source>
        <dbReference type="Proteomes" id="UP000035301"/>
    </source>
</evidence>
<accession>A0A0H1R749</accession>
<dbReference type="PATRIC" id="fig|1550566.3.peg.1201"/>
<name>A0A0H1R749_9EURY</name>
<organism evidence="1 2">
    <name type="scientific">Methanoculleus sediminis</name>
    <dbReference type="NCBI Taxonomy" id="1550566"/>
    <lineage>
        <taxon>Archaea</taxon>
        <taxon>Methanobacteriati</taxon>
        <taxon>Methanobacteriota</taxon>
        <taxon>Stenosarchaea group</taxon>
        <taxon>Methanomicrobia</taxon>
        <taxon>Methanomicrobiales</taxon>
        <taxon>Methanomicrobiaceae</taxon>
        <taxon>Methanoculleus</taxon>
    </lineage>
</organism>
<proteinExistence type="predicted"/>
<protein>
    <submittedName>
        <fullName evidence="1">Uncharacterized protein</fullName>
    </submittedName>
</protein>
<reference evidence="1 2" key="1">
    <citation type="journal article" date="2015" name="Int. J. Syst. Evol. Microbiol.">
        <title>Methanoculleus sediminis sp. nov., a methanogen from sediments near a submarine mud volcano.</title>
        <authorList>
            <person name="Chen S.C."/>
            <person name="Chen M.F."/>
            <person name="Lai M.C."/>
            <person name="Weng C.Y."/>
            <person name="Wu S.Y."/>
            <person name="Lin S."/>
            <person name="Yang T.F."/>
            <person name="Chen P.C."/>
        </authorList>
    </citation>
    <scope>NUCLEOTIDE SEQUENCE [LARGE SCALE GENOMIC DNA]</scope>
    <source>
        <strain evidence="1 2">S3Fa</strain>
    </source>
</reference>
<dbReference type="Proteomes" id="UP000035301">
    <property type="component" value="Unassembled WGS sequence"/>
</dbReference>
<sequence>MRIYECQDKTSGFYHSESYARIRVVTKADIDSMPLTLKTDGTPSSDEYAKGKVSAVDLTLANESDPDTIVNASGLTVEEVRAQVPELDNLLSGPWASATSKLRYKTPIRFVMDEKTAYLLKNNGFSIEQAWVILRKYRRSMRMFRVHYLNRLLSQVYGSSA</sequence>
<keyword evidence="2" id="KW-1185">Reference proteome</keyword>
<dbReference type="EMBL" id="JXOJ01000002">
    <property type="protein sequence ID" value="KLK88487.1"/>
    <property type="molecule type" value="Genomic_DNA"/>
</dbReference>
<comment type="caution">
    <text evidence="1">The sequence shown here is derived from an EMBL/GenBank/DDBJ whole genome shotgun (WGS) entry which is preliminary data.</text>
</comment>
<gene>
    <name evidence="1" type="ORF">SZ63_05590</name>
</gene>